<reference evidence="2 3" key="1">
    <citation type="submission" date="2024-06" db="EMBL/GenBank/DDBJ databases">
        <title>Pontibacter populi HYL7-15.</title>
        <authorList>
            <person name="Kim M.K."/>
        </authorList>
    </citation>
    <scope>NUCLEOTIDE SEQUENCE [LARGE SCALE GENOMIC DNA]</scope>
    <source>
        <strain evidence="2 3">HYL7-15</strain>
    </source>
</reference>
<keyword evidence="1" id="KW-1133">Transmembrane helix</keyword>
<comment type="caution">
    <text evidence="2">The sequence shown here is derived from an EMBL/GenBank/DDBJ whole genome shotgun (WGS) entry which is preliminary data.</text>
</comment>
<proteinExistence type="predicted"/>
<accession>A0ABV1RNU3</accession>
<gene>
    <name evidence="2" type="ORF">ABS362_00705</name>
</gene>
<evidence type="ECO:0000256" key="1">
    <source>
        <dbReference type="SAM" id="Phobius"/>
    </source>
</evidence>
<protein>
    <recommendedName>
        <fullName evidence="4">DUF3311 domain-containing protein</fullName>
    </recommendedName>
</protein>
<evidence type="ECO:0008006" key="4">
    <source>
        <dbReference type="Google" id="ProtNLM"/>
    </source>
</evidence>
<sequence>MRDRIKGRRLFFISALFMVLLNFPLLSIFDAAENIAGVPVLYLYLTIVWLACIAAIAFFINRQHPKKVKK</sequence>
<dbReference type="Proteomes" id="UP001476807">
    <property type="component" value="Unassembled WGS sequence"/>
</dbReference>
<organism evidence="2 3">
    <name type="scientific">Pontibacter populi</name>
    <dbReference type="NCBI Taxonomy" id="890055"/>
    <lineage>
        <taxon>Bacteria</taxon>
        <taxon>Pseudomonadati</taxon>
        <taxon>Bacteroidota</taxon>
        <taxon>Cytophagia</taxon>
        <taxon>Cytophagales</taxon>
        <taxon>Hymenobacteraceae</taxon>
        <taxon>Pontibacter</taxon>
    </lineage>
</organism>
<feature type="transmembrane region" description="Helical" evidence="1">
    <location>
        <begin position="41"/>
        <end position="60"/>
    </location>
</feature>
<evidence type="ECO:0000313" key="2">
    <source>
        <dbReference type="EMBL" id="MER2996041.1"/>
    </source>
</evidence>
<dbReference type="RefSeq" id="WP_350410120.1">
    <property type="nucleotide sequence ID" value="NZ_JBEOKT010000001.1"/>
</dbReference>
<dbReference type="EMBL" id="JBEOKT010000001">
    <property type="protein sequence ID" value="MER2996041.1"/>
    <property type="molecule type" value="Genomic_DNA"/>
</dbReference>
<keyword evidence="3" id="KW-1185">Reference proteome</keyword>
<keyword evidence="1" id="KW-0812">Transmembrane</keyword>
<name>A0ABV1RNU3_9BACT</name>
<keyword evidence="1" id="KW-0472">Membrane</keyword>
<evidence type="ECO:0000313" key="3">
    <source>
        <dbReference type="Proteomes" id="UP001476807"/>
    </source>
</evidence>